<reference evidence="3" key="1">
    <citation type="journal article" date="2020" name="mSystems">
        <title>Genome- and Community-Level Interaction Insights into Carbon Utilization and Element Cycling Functions of Hydrothermarchaeota in Hydrothermal Sediment.</title>
        <authorList>
            <person name="Zhou Z."/>
            <person name="Liu Y."/>
            <person name="Xu W."/>
            <person name="Pan J."/>
            <person name="Luo Z.H."/>
            <person name="Li M."/>
        </authorList>
    </citation>
    <scope>NUCLEOTIDE SEQUENCE [LARGE SCALE GENOMIC DNA]</scope>
    <source>
        <strain evidence="3">SpSt-381</strain>
    </source>
</reference>
<organism evidence="3">
    <name type="scientific">Eiseniibacteriota bacterium</name>
    <dbReference type="NCBI Taxonomy" id="2212470"/>
    <lineage>
        <taxon>Bacteria</taxon>
        <taxon>Candidatus Eiseniibacteriota</taxon>
    </lineage>
</organism>
<proteinExistence type="predicted"/>
<keyword evidence="1" id="KW-0732">Signal</keyword>
<evidence type="ECO:0000256" key="1">
    <source>
        <dbReference type="SAM" id="SignalP"/>
    </source>
</evidence>
<accession>A0A832I008</accession>
<feature type="signal peptide" evidence="1">
    <location>
        <begin position="1"/>
        <end position="23"/>
    </location>
</feature>
<dbReference type="NCBIfam" id="NF041895">
    <property type="entry name" value="choice_anch_V"/>
    <property type="match status" value="1"/>
</dbReference>
<dbReference type="Pfam" id="PF13860">
    <property type="entry name" value="FlgD_ig"/>
    <property type="match status" value="1"/>
</dbReference>
<sequence>MRRPAVYGLACAALAAGASLALAFSSGPPASRTGAPAVGGVAAEANCTACHTGFPLNAAGATLEILDVPTHYLPDSLYTLRVRMTSTFAPPRRWGFQITAVRDADGQGAGTFDVTGLGTVQIVAGTSVYASRRYVEHTSTGTFPLNNGPVEWSFRWRAPATNLGRIRFFAAGNAANNSSTNAGDHIYTASAQSDPHPLLDARPRAADDALEGAAPNPFHAGTTIRYALARAGAVDLAVFDAQGRRVRTLASGSRPAGPASAFWDGASDAGAPAEPGVYFVRLVTPDRPAGLARRVVRVR</sequence>
<dbReference type="AlphaFoldDB" id="A0A832I008"/>
<dbReference type="InterPro" id="IPR025965">
    <property type="entry name" value="FlgD/Vpr_Ig-like"/>
</dbReference>
<dbReference type="NCBIfam" id="TIGR04183">
    <property type="entry name" value="Por_Secre_tail"/>
    <property type="match status" value="1"/>
</dbReference>
<evidence type="ECO:0000313" key="3">
    <source>
        <dbReference type="EMBL" id="HGZ41968.1"/>
    </source>
</evidence>
<gene>
    <name evidence="3" type="ORF">ENR23_00840</name>
</gene>
<feature type="chain" id="PRO_5032760604" evidence="1">
    <location>
        <begin position="24"/>
        <end position="299"/>
    </location>
</feature>
<feature type="domain" description="FlgD/Vpr Ig-like" evidence="2">
    <location>
        <begin position="229"/>
        <end position="282"/>
    </location>
</feature>
<dbReference type="Gene3D" id="2.60.40.4070">
    <property type="match status" value="1"/>
</dbReference>
<evidence type="ECO:0000259" key="2">
    <source>
        <dbReference type="Pfam" id="PF13860"/>
    </source>
</evidence>
<comment type="caution">
    <text evidence="3">The sequence shown here is derived from an EMBL/GenBank/DDBJ whole genome shotgun (WGS) entry which is preliminary data.</text>
</comment>
<protein>
    <submittedName>
        <fullName evidence="3">T9SS type A sorting domain-containing protein</fullName>
    </submittedName>
</protein>
<dbReference type="InterPro" id="IPR026444">
    <property type="entry name" value="Secre_tail"/>
</dbReference>
<dbReference type="InterPro" id="IPR042307">
    <property type="entry name" value="Reeler_sf"/>
</dbReference>
<dbReference type="Gene3D" id="2.60.40.4060">
    <property type="entry name" value="Reeler domain"/>
    <property type="match status" value="1"/>
</dbReference>
<name>A0A832I008_UNCEI</name>
<dbReference type="EMBL" id="DSQF01000002">
    <property type="protein sequence ID" value="HGZ41968.1"/>
    <property type="molecule type" value="Genomic_DNA"/>
</dbReference>